<sequence>MYKTVLDILTAKNENHYIEFPTDIRYLYELHDYITKLDDLDKLHGLTIDWLKILLLNPFDLSSLKTPKFCSVILRDHKCAGYFIANLIKNDKKRMDEKMSKKESTNLLFSEEPKEYFKNGNILGKTVDRMFYFKTIRVVSALAPIPEFQDHLSDSLLDLSLSQVSFHSSEHSEKVLMTKLKKFVDEGPFDYNILIIKYEIITQQCKNGYINPQTCLNYFFSNLNQKISTAYYMAEAISQLPVNPETIYQYFEQDIFCRESLWANSLLVLGLLVYKQKLSAEAPKLLKIIEKTILIETTSVKIVDVRENCLFLVYCITQIIIFHPNKLKNKNELLNILEKRLVNSCLFDIFLECRRAAATILIELKANGLIKTYNFVDLIGVKRKRNILKVPKNEFDLIKDCIYNKIFSLDLEMQIVCLEWLKLNDIKIDLKKVGKNVEYCITDLLDIEISQNIVTTPIYYITALIVYTFLDQLDKIEVLFTKYMFLDPKAEFFFDFILKKASYSNYPFHGTNEFYEMVSNVYDESKVCNYLRFDIPSNVLTKENILLLLKNRKCPILTMTHVHLFDESEIYKELISSRSESFFYLNCSNKKYKTEVLQLITEELQEMKPVERKVIGMRCLFLLRYCNMSDPVFHRKITRLYHQAIMENLDNYQTDKSKDIGFICRLEAYFALIYCKDKKLNIYTIKFLFDCSKYIRDLIIAYLREIKVFKYVESFKSLYFTDLDLNETATIHHKMSFRLYKPKMGVYTLEINQNQYDSSSTISYNDHDQYLSPQFIRKQVFEDNVIQFLENLDLESEELLEDRSREQAMFEAAQHNSRYLAKPYKCHLAMGVFSNTLVSDRSLHDILMDWSGQLCHLIPKIYKTSHRNKFLCLEVYYQLLTHFGLDLDDDLYEFFLKMEDTPFPQIREKIINMYQDLLEEEQQREFS</sequence>
<dbReference type="EMBL" id="LGUB01000167">
    <property type="protein sequence ID" value="KRH93967.1"/>
    <property type="molecule type" value="Genomic_DNA"/>
</dbReference>
<comment type="caution">
    <text evidence="1">The sequence shown here is derived from an EMBL/GenBank/DDBJ whole genome shotgun (WGS) entry which is preliminary data.</text>
</comment>
<dbReference type="Proteomes" id="UP000051530">
    <property type="component" value="Unassembled WGS sequence"/>
</dbReference>
<evidence type="ECO:0000313" key="1">
    <source>
        <dbReference type="EMBL" id="KRH93967.1"/>
    </source>
</evidence>
<keyword evidence="2" id="KW-1185">Reference proteome</keyword>
<dbReference type="OrthoDB" id="2191705at2759"/>
<gene>
    <name evidence="1" type="ORF">M153_463000484</name>
</gene>
<reference evidence="1 2" key="1">
    <citation type="submission" date="2015-07" db="EMBL/GenBank/DDBJ databases">
        <title>The genome of Pseudoloma neurophilia, a relevant intracellular parasite of the zebrafish.</title>
        <authorList>
            <person name="Ndikumana S."/>
            <person name="Pelin A."/>
            <person name="Sanders J."/>
            <person name="Corradi N."/>
        </authorList>
    </citation>
    <scope>NUCLEOTIDE SEQUENCE [LARGE SCALE GENOMIC DNA]</scope>
    <source>
        <strain evidence="1 2">MK1</strain>
    </source>
</reference>
<dbReference type="VEuPathDB" id="MicrosporidiaDB:M153_463000484"/>
<organism evidence="1 2">
    <name type="scientific">Pseudoloma neurophilia</name>
    <dbReference type="NCBI Taxonomy" id="146866"/>
    <lineage>
        <taxon>Eukaryota</taxon>
        <taxon>Fungi</taxon>
        <taxon>Fungi incertae sedis</taxon>
        <taxon>Microsporidia</taxon>
        <taxon>Pseudoloma</taxon>
    </lineage>
</organism>
<proteinExistence type="predicted"/>
<protein>
    <submittedName>
        <fullName evidence="1">Beta-tubulin folding cofactor D</fullName>
    </submittedName>
</protein>
<evidence type="ECO:0000313" key="2">
    <source>
        <dbReference type="Proteomes" id="UP000051530"/>
    </source>
</evidence>
<dbReference type="AlphaFoldDB" id="A0A0R0M3G2"/>
<name>A0A0R0M3G2_9MICR</name>
<accession>A0A0R0M3G2</accession>